<dbReference type="Gene3D" id="1.10.3210.10">
    <property type="entry name" value="Hypothetical protein af1432"/>
    <property type="match status" value="1"/>
</dbReference>
<gene>
    <name evidence="4" type="ORF">SUTH_02111</name>
</gene>
<keyword evidence="1" id="KW-0597">Phosphoprotein</keyword>
<organism evidence="4 5">
    <name type="scientific">Sulfuritalea hydrogenivorans sk43H</name>
    <dbReference type="NCBI Taxonomy" id="1223802"/>
    <lineage>
        <taxon>Bacteria</taxon>
        <taxon>Pseudomonadati</taxon>
        <taxon>Pseudomonadota</taxon>
        <taxon>Betaproteobacteria</taxon>
        <taxon>Nitrosomonadales</taxon>
        <taxon>Sterolibacteriaceae</taxon>
        <taxon>Sulfuritalea</taxon>
    </lineage>
</organism>
<dbReference type="STRING" id="1223802.SUTH_02111"/>
<feature type="modified residue" description="4-aspartylphosphate" evidence="1">
    <location>
        <position position="88"/>
    </location>
</feature>
<dbReference type="InterPro" id="IPR021800">
    <property type="entry name" value="DUF3369"/>
</dbReference>
<dbReference type="Pfam" id="PF00072">
    <property type="entry name" value="Response_reg"/>
    <property type="match status" value="1"/>
</dbReference>
<evidence type="ECO:0000259" key="3">
    <source>
        <dbReference type="PROSITE" id="PS51832"/>
    </source>
</evidence>
<dbReference type="Pfam" id="PF13487">
    <property type="entry name" value="HD_5"/>
    <property type="match status" value="1"/>
</dbReference>
<evidence type="ECO:0000313" key="5">
    <source>
        <dbReference type="Proteomes" id="UP000031637"/>
    </source>
</evidence>
<dbReference type="SUPFAM" id="SSF109604">
    <property type="entry name" value="HD-domain/PDEase-like"/>
    <property type="match status" value="1"/>
</dbReference>
<dbReference type="Gene3D" id="3.40.50.2300">
    <property type="match status" value="1"/>
</dbReference>
<feature type="domain" description="Response regulatory" evidence="2">
    <location>
        <begin position="33"/>
        <end position="157"/>
    </location>
</feature>
<protein>
    <submittedName>
        <fullName evidence="4">Putative response regulator</fullName>
    </submittedName>
</protein>
<evidence type="ECO:0000256" key="1">
    <source>
        <dbReference type="PROSITE-ProRule" id="PRU00169"/>
    </source>
</evidence>
<dbReference type="InterPro" id="IPR052020">
    <property type="entry name" value="Cyclic_di-GMP/3'3'-cGAMP_PDE"/>
</dbReference>
<accession>W0SFU7</accession>
<proteinExistence type="predicted"/>
<dbReference type="EMBL" id="AP012547">
    <property type="protein sequence ID" value="BAO29901.1"/>
    <property type="molecule type" value="Genomic_DNA"/>
</dbReference>
<dbReference type="PANTHER" id="PTHR45228:SF9">
    <property type="entry name" value="3'3'-CGAMP-SPECIFIC PHOSPHODIESTERASE 2"/>
    <property type="match status" value="1"/>
</dbReference>
<dbReference type="Pfam" id="PF11849">
    <property type="entry name" value="DUF3369"/>
    <property type="match status" value="1"/>
</dbReference>
<dbReference type="InterPro" id="IPR011006">
    <property type="entry name" value="CheY-like_superfamily"/>
</dbReference>
<dbReference type="KEGG" id="shd:SUTH_02111"/>
<dbReference type="InterPro" id="IPR001789">
    <property type="entry name" value="Sig_transdc_resp-reg_receiver"/>
</dbReference>
<reference evidence="4 5" key="1">
    <citation type="journal article" date="2014" name="Syst. Appl. Microbiol.">
        <title>Complete genomes of freshwater sulfur oxidizers Sulfuricella denitrificans skB26 and Sulfuritalea hydrogenivorans sk43H: genetic insights into the sulfur oxidation pathway of betaproteobacteria.</title>
        <authorList>
            <person name="Watanabe T."/>
            <person name="Kojima H."/>
            <person name="Fukui M."/>
        </authorList>
    </citation>
    <scope>NUCLEOTIDE SEQUENCE [LARGE SCALE GENOMIC DNA]</scope>
    <source>
        <strain evidence="4">DSM22779</strain>
    </source>
</reference>
<dbReference type="SUPFAM" id="SSF52172">
    <property type="entry name" value="CheY-like"/>
    <property type="match status" value="1"/>
</dbReference>
<dbReference type="GO" id="GO:0008081">
    <property type="term" value="F:phosphoric diester hydrolase activity"/>
    <property type="evidence" value="ECO:0007669"/>
    <property type="project" value="UniProtKB-ARBA"/>
</dbReference>
<evidence type="ECO:0000259" key="2">
    <source>
        <dbReference type="PROSITE" id="PS50110"/>
    </source>
</evidence>
<name>W0SFU7_9PROT</name>
<sequence length="522" mass="57328">MNDKSRESGDQADDFLFAEEAEVGAGEEKAAWKVLIADDEPDVHVATKLVLRDFSFCNRGIEFLDAYDGNETCELLRQNPDTAVVFLDVVMESEDSGLKAVQRIREEIGNQMVRIILRTGQPGHAPEEYVVLNYHINDYKSKSEMTAKKLFTSLVSALRSFQDLQTIESSRRGLVKVLDAASNMDFRSRNLFVSGLLMQLGSLLDIGENDLILVRRGDAGNPDMIMAACGGFDSFIGAPVEDVLDEKGIACIAQVFSSGATYIDDKRSIYLVPMPNFSDVVVYVGGAKKISETELALIDIFCMKIVLAYDNFEAVEQSKLDQSVEIGLLAKLTAHACYLPLSHAAKRGRLSRAIALQLKESAPGLAIERRLPEILERAAMLADIGNQGISSNILDQASALSPEDMAMVRKHPELGASMLQEVLSEVKGGRVVSLAREVILTHHENFDGSGYPQQLAGEHIPLSGRIVAVADRYMAITTARPWRAAFSHEQALEMIRQDSGKKLDPRMVEAFVAAVEAFRKGS</sequence>
<dbReference type="Proteomes" id="UP000031637">
    <property type="component" value="Chromosome"/>
</dbReference>
<dbReference type="PROSITE" id="PS51832">
    <property type="entry name" value="HD_GYP"/>
    <property type="match status" value="1"/>
</dbReference>
<dbReference type="HOGENOM" id="CLU_000445_92_10_4"/>
<dbReference type="PANTHER" id="PTHR45228">
    <property type="entry name" value="CYCLIC DI-GMP PHOSPHODIESTERASE TM_0186-RELATED"/>
    <property type="match status" value="1"/>
</dbReference>
<dbReference type="OrthoDB" id="9787688at2"/>
<dbReference type="InterPro" id="IPR037522">
    <property type="entry name" value="HD_GYP_dom"/>
</dbReference>
<dbReference type="GO" id="GO:0000160">
    <property type="term" value="P:phosphorelay signal transduction system"/>
    <property type="evidence" value="ECO:0007669"/>
    <property type="project" value="InterPro"/>
</dbReference>
<evidence type="ECO:0000313" key="4">
    <source>
        <dbReference type="EMBL" id="BAO29901.1"/>
    </source>
</evidence>
<dbReference type="PROSITE" id="PS50110">
    <property type="entry name" value="RESPONSE_REGULATORY"/>
    <property type="match status" value="1"/>
</dbReference>
<dbReference type="RefSeq" id="WP_041099096.1">
    <property type="nucleotide sequence ID" value="NZ_AP012547.1"/>
</dbReference>
<keyword evidence="5" id="KW-1185">Reference proteome</keyword>
<dbReference type="CDD" id="cd00077">
    <property type="entry name" value="HDc"/>
    <property type="match status" value="1"/>
</dbReference>
<dbReference type="AlphaFoldDB" id="W0SFU7"/>
<dbReference type="InterPro" id="IPR003607">
    <property type="entry name" value="HD/PDEase_dom"/>
</dbReference>
<feature type="domain" description="HD-GYP" evidence="3">
    <location>
        <begin position="318"/>
        <end position="522"/>
    </location>
</feature>